<feature type="transmembrane region" description="Helical" evidence="10">
    <location>
        <begin position="167"/>
        <end position="194"/>
    </location>
</feature>
<protein>
    <recommendedName>
        <fullName evidence="10">Ion-translocating oxidoreductase complex subunit D</fullName>
        <ecNumber evidence="10">7.-.-.-</ecNumber>
    </recommendedName>
    <alternativeName>
        <fullName evidence="10">Rnf electron transport complex subunit D</fullName>
    </alternativeName>
</protein>
<name>A0A0S7XWP8_UNCSA</name>
<gene>
    <name evidence="10" type="primary">rnfD</name>
    <name evidence="11" type="ORF">AMJ44_07675</name>
</gene>
<feature type="transmembrane region" description="Helical" evidence="10">
    <location>
        <begin position="259"/>
        <end position="277"/>
    </location>
</feature>
<dbReference type="PATRIC" id="fig|1703775.3.peg.3052"/>
<evidence type="ECO:0000256" key="8">
    <source>
        <dbReference type="ARBA" id="ARBA00022989"/>
    </source>
</evidence>
<dbReference type="AlphaFoldDB" id="A0A0S7XWP8"/>
<keyword evidence="8 10" id="KW-1133">Transmembrane helix</keyword>
<dbReference type="PANTHER" id="PTHR30578:SF0">
    <property type="entry name" value="ION-TRANSLOCATING OXIDOREDUCTASE COMPLEX SUBUNIT D"/>
    <property type="match status" value="1"/>
</dbReference>
<reference evidence="11 12" key="1">
    <citation type="journal article" date="2015" name="Microbiome">
        <title>Genomic resolution of linkages in carbon, nitrogen, and sulfur cycling among widespread estuary sediment bacteria.</title>
        <authorList>
            <person name="Baker B.J."/>
            <person name="Lazar C.S."/>
            <person name="Teske A.P."/>
            <person name="Dick G.J."/>
        </authorList>
    </citation>
    <scope>NUCLEOTIDE SEQUENCE [LARGE SCALE GENOMIC DNA]</scope>
    <source>
        <strain evidence="11">DG_54_3</strain>
    </source>
</reference>
<dbReference type="InterPro" id="IPR004338">
    <property type="entry name" value="NqrB/RnfD"/>
</dbReference>
<evidence type="ECO:0000256" key="2">
    <source>
        <dbReference type="ARBA" id="ARBA00022553"/>
    </source>
</evidence>
<evidence type="ECO:0000313" key="12">
    <source>
        <dbReference type="Proteomes" id="UP000051861"/>
    </source>
</evidence>
<evidence type="ECO:0000256" key="9">
    <source>
        <dbReference type="ARBA" id="ARBA00023136"/>
    </source>
</evidence>
<comment type="caution">
    <text evidence="11">The sequence shown here is derived from an EMBL/GenBank/DDBJ whole genome shotgun (WGS) entry which is preliminary data.</text>
</comment>
<accession>A0A0S7XWP8</accession>
<dbReference type="GO" id="GO:0005886">
    <property type="term" value="C:plasma membrane"/>
    <property type="evidence" value="ECO:0007669"/>
    <property type="project" value="UniProtKB-SubCell"/>
</dbReference>
<proteinExistence type="inferred from homology"/>
<feature type="transmembrane region" description="Helical" evidence="10">
    <location>
        <begin position="206"/>
        <end position="225"/>
    </location>
</feature>
<dbReference type="Proteomes" id="UP000051861">
    <property type="component" value="Unassembled WGS sequence"/>
</dbReference>
<feature type="transmembrane region" description="Helical" evidence="10">
    <location>
        <begin position="231"/>
        <end position="247"/>
    </location>
</feature>
<keyword evidence="10" id="KW-1003">Cell membrane</keyword>
<dbReference type="GO" id="GO:0055085">
    <property type="term" value="P:transmembrane transport"/>
    <property type="evidence" value="ECO:0007669"/>
    <property type="project" value="InterPro"/>
</dbReference>
<dbReference type="EMBL" id="LIZX01000070">
    <property type="protein sequence ID" value="KPJ66871.1"/>
    <property type="molecule type" value="Genomic_DNA"/>
</dbReference>
<feature type="transmembrane region" description="Helical" evidence="10">
    <location>
        <begin position="283"/>
        <end position="301"/>
    </location>
</feature>
<feature type="transmembrane region" description="Helical" evidence="10">
    <location>
        <begin position="20"/>
        <end position="38"/>
    </location>
</feature>
<comment type="cofactor">
    <cofactor evidence="10">
        <name>FMN</name>
        <dbReference type="ChEBI" id="CHEBI:58210"/>
    </cofactor>
</comment>
<keyword evidence="7 10" id="KW-0249">Electron transport</keyword>
<keyword evidence="6 10" id="KW-1278">Translocase</keyword>
<comment type="similarity">
    <text evidence="10">Belongs to the NqrB/RnfD family.</text>
</comment>
<keyword evidence="4 10" id="KW-0288">FMN</keyword>
<sequence length="311" mass="33623">MSYLITHAPHLKDKASVPTLMYTVMIALVPATLAGIYFFGLRALGLVLVCVLTALATEYLMCKIMKKDLTLSDGSAVVTGLLLALCVTPSLPYFAAILGTIFAIVIGKLLFGGLGYNIFNPALIGRAFLAAAFPVHMTSWTVTRGVEAISSATPLALMKFQHQLTPYWKLLIGNISGSIGETSALLLLLGGSFLVWRSIINWRIPLSYLGTVAVLGGIFWLVNPARYPDPLFHLLAGGLMLGAWFMATDLVTSPLTSRGMWIFGVGAGVLVVVIRLFSGLPEGVMYSILIMNAFVPLINRYSRPRILGRGW</sequence>
<dbReference type="InterPro" id="IPR011303">
    <property type="entry name" value="RnfD_bac"/>
</dbReference>
<evidence type="ECO:0000256" key="5">
    <source>
        <dbReference type="ARBA" id="ARBA00022692"/>
    </source>
</evidence>
<evidence type="ECO:0000256" key="7">
    <source>
        <dbReference type="ARBA" id="ARBA00022982"/>
    </source>
</evidence>
<dbReference type="PANTHER" id="PTHR30578">
    <property type="entry name" value="ELECTRON TRANSPORT COMPLEX PROTEIN RNFD"/>
    <property type="match status" value="1"/>
</dbReference>
<keyword evidence="2 10" id="KW-0597">Phosphoprotein</keyword>
<dbReference type="HAMAP" id="MF_00462">
    <property type="entry name" value="RsxD_RnfD"/>
    <property type="match status" value="1"/>
</dbReference>
<evidence type="ECO:0000256" key="3">
    <source>
        <dbReference type="ARBA" id="ARBA00022630"/>
    </source>
</evidence>
<evidence type="ECO:0000256" key="6">
    <source>
        <dbReference type="ARBA" id="ARBA00022967"/>
    </source>
</evidence>
<dbReference type="EC" id="7.-.-.-" evidence="10"/>
<comment type="subcellular location">
    <subcellularLocation>
        <location evidence="10">Cell membrane</location>
        <topology evidence="10">Multi-pass membrane protein</topology>
    </subcellularLocation>
</comment>
<feature type="transmembrane region" description="Helical" evidence="10">
    <location>
        <begin position="69"/>
        <end position="87"/>
    </location>
</feature>
<evidence type="ECO:0000256" key="4">
    <source>
        <dbReference type="ARBA" id="ARBA00022643"/>
    </source>
</evidence>
<dbReference type="Pfam" id="PF03116">
    <property type="entry name" value="NQR2_RnfD_RnfE"/>
    <property type="match status" value="1"/>
</dbReference>
<dbReference type="NCBIfam" id="TIGR01946">
    <property type="entry name" value="rnfD"/>
    <property type="match status" value="1"/>
</dbReference>
<keyword evidence="1 10" id="KW-0813">Transport</keyword>
<evidence type="ECO:0000256" key="10">
    <source>
        <dbReference type="HAMAP-Rule" id="MF_00462"/>
    </source>
</evidence>
<comment type="function">
    <text evidence="10">Part of a membrane-bound complex that couples electron transfer with translocation of ions across the membrane.</text>
</comment>
<feature type="transmembrane region" description="Helical" evidence="10">
    <location>
        <begin position="44"/>
        <end position="62"/>
    </location>
</feature>
<keyword evidence="3 10" id="KW-0285">Flavoprotein</keyword>
<evidence type="ECO:0000256" key="1">
    <source>
        <dbReference type="ARBA" id="ARBA00022448"/>
    </source>
</evidence>
<dbReference type="GO" id="GO:0022900">
    <property type="term" value="P:electron transport chain"/>
    <property type="evidence" value="ECO:0007669"/>
    <property type="project" value="UniProtKB-UniRule"/>
</dbReference>
<organism evidence="11 12">
    <name type="scientific">candidate division WOR-1 bacterium DG_54_3</name>
    <dbReference type="NCBI Taxonomy" id="1703775"/>
    <lineage>
        <taxon>Bacteria</taxon>
        <taxon>Bacillati</taxon>
        <taxon>Saganbacteria</taxon>
    </lineage>
</organism>
<feature type="modified residue" description="FMN phosphoryl threonine" evidence="10">
    <location>
        <position position="153"/>
    </location>
</feature>
<keyword evidence="5 10" id="KW-0812">Transmembrane</keyword>
<comment type="subunit">
    <text evidence="10">The complex is composed of six subunits: RnfA, RnfB, RnfC, RnfD, RnfE and RnfG.</text>
</comment>
<keyword evidence="9 10" id="KW-0472">Membrane</keyword>
<evidence type="ECO:0000313" key="11">
    <source>
        <dbReference type="EMBL" id="KPJ66871.1"/>
    </source>
</evidence>